<protein>
    <submittedName>
        <fullName evidence="1">Uncharacterized protein</fullName>
    </submittedName>
</protein>
<gene>
    <name evidence="1" type="ORF">NEZAVI_LOCUS4571</name>
</gene>
<evidence type="ECO:0000313" key="2">
    <source>
        <dbReference type="Proteomes" id="UP001152798"/>
    </source>
</evidence>
<proteinExistence type="predicted"/>
<organism evidence="1 2">
    <name type="scientific">Nezara viridula</name>
    <name type="common">Southern green stink bug</name>
    <name type="synonym">Cimex viridulus</name>
    <dbReference type="NCBI Taxonomy" id="85310"/>
    <lineage>
        <taxon>Eukaryota</taxon>
        <taxon>Metazoa</taxon>
        <taxon>Ecdysozoa</taxon>
        <taxon>Arthropoda</taxon>
        <taxon>Hexapoda</taxon>
        <taxon>Insecta</taxon>
        <taxon>Pterygota</taxon>
        <taxon>Neoptera</taxon>
        <taxon>Paraneoptera</taxon>
        <taxon>Hemiptera</taxon>
        <taxon>Heteroptera</taxon>
        <taxon>Panheteroptera</taxon>
        <taxon>Pentatomomorpha</taxon>
        <taxon>Pentatomoidea</taxon>
        <taxon>Pentatomidae</taxon>
        <taxon>Pentatominae</taxon>
        <taxon>Nezara</taxon>
    </lineage>
</organism>
<keyword evidence="2" id="KW-1185">Reference proteome</keyword>
<sequence length="27" mass="3301">MIGSIDNFFFEFYLFCKYDCQINKINS</sequence>
<accession>A0A9P0H3C0</accession>
<reference evidence="1" key="1">
    <citation type="submission" date="2022-01" db="EMBL/GenBank/DDBJ databases">
        <authorList>
            <person name="King R."/>
        </authorList>
    </citation>
    <scope>NUCLEOTIDE SEQUENCE</scope>
</reference>
<evidence type="ECO:0000313" key="1">
    <source>
        <dbReference type="EMBL" id="CAH1394006.1"/>
    </source>
</evidence>
<name>A0A9P0H3C0_NEZVI</name>
<dbReference type="AlphaFoldDB" id="A0A9P0H3C0"/>
<dbReference type="Proteomes" id="UP001152798">
    <property type="component" value="Chromosome 2"/>
</dbReference>
<dbReference type="EMBL" id="OV725078">
    <property type="protein sequence ID" value="CAH1394006.1"/>
    <property type="molecule type" value="Genomic_DNA"/>
</dbReference>